<evidence type="ECO:0000256" key="1">
    <source>
        <dbReference type="ARBA" id="ARBA00004429"/>
    </source>
</evidence>
<evidence type="ECO:0000256" key="8">
    <source>
        <dbReference type="ARBA" id="ARBA00023136"/>
    </source>
</evidence>
<dbReference type="SUPFAM" id="SSF161098">
    <property type="entry name" value="MetI-like"/>
    <property type="match status" value="1"/>
</dbReference>
<feature type="transmembrane region" description="Helical" evidence="9">
    <location>
        <begin position="65"/>
        <end position="84"/>
    </location>
</feature>
<accession>A0A845SPW8</accession>
<dbReference type="InterPro" id="IPR000515">
    <property type="entry name" value="MetI-like"/>
</dbReference>
<dbReference type="InterPro" id="IPR035906">
    <property type="entry name" value="MetI-like_sf"/>
</dbReference>
<keyword evidence="12" id="KW-1185">Reference proteome</keyword>
<evidence type="ECO:0000256" key="4">
    <source>
        <dbReference type="ARBA" id="ARBA00022475"/>
    </source>
</evidence>
<dbReference type="Pfam" id="PF00528">
    <property type="entry name" value="BPD_transp_1"/>
    <property type="match status" value="1"/>
</dbReference>
<evidence type="ECO:0000256" key="2">
    <source>
        <dbReference type="ARBA" id="ARBA00007069"/>
    </source>
</evidence>
<keyword evidence="7 9" id="KW-1133">Transmembrane helix</keyword>
<feature type="transmembrane region" description="Helical" evidence="9">
    <location>
        <begin position="215"/>
        <end position="238"/>
    </location>
</feature>
<feature type="domain" description="ABC transmembrane type-1" evidence="10">
    <location>
        <begin position="59"/>
        <end position="266"/>
    </location>
</feature>
<comment type="subcellular location">
    <subcellularLocation>
        <location evidence="1">Cell inner membrane</location>
        <topology evidence="1">Multi-pass membrane protein</topology>
    </subcellularLocation>
    <subcellularLocation>
        <location evidence="9">Cell membrane</location>
        <topology evidence="9">Multi-pass membrane protein</topology>
    </subcellularLocation>
</comment>
<sequence length="279" mass="30913">MRAKWLAALVMLPFALVFCAFQVAPLVWMAVHSFNSEIDGWGIDNYRQILGSPFYRQAIAFSLQITFWSSVFGLLIALVGSYSLRQLGATRLRTAVMSFTNMTSNFTGVPLAFAFVILLGTNGCVTLILRRYGLLGDFSLYSKTGLMVLYTYFQIPLGVLLLYPAFDALREDWRESAALLGAGKVHYWRYIGLPVLAPALLGTFVILLANALGAYATIFALTSGNFNVIPIRIAALVAGDLELDPNMASALGMFLVLLMVFITLVHQWVMRRSYTHVRA</sequence>
<reference evidence="11 12" key="1">
    <citation type="submission" date="2019-12" db="EMBL/GenBank/DDBJ databases">
        <authorList>
            <person name="Lee S.D."/>
        </authorList>
    </citation>
    <scope>NUCLEOTIDE SEQUENCE [LARGE SCALE GENOMIC DNA]</scope>
    <source>
        <strain evidence="11 12">SAP-6</strain>
    </source>
</reference>
<dbReference type="PANTHER" id="PTHR42929">
    <property type="entry name" value="INNER MEMBRANE ABC TRANSPORTER PERMEASE PROTEIN YDCU-RELATED-RELATED"/>
    <property type="match status" value="1"/>
</dbReference>
<keyword evidence="6 9" id="KW-0812">Transmembrane</keyword>
<keyword evidence="8 9" id="KW-0472">Membrane</keyword>
<dbReference type="RefSeq" id="WP_162367894.1">
    <property type="nucleotide sequence ID" value="NZ_WUBS01000016.1"/>
</dbReference>
<protein>
    <submittedName>
        <fullName evidence="11">ABC transporter permease subunit</fullName>
    </submittedName>
</protein>
<comment type="similarity">
    <text evidence="2">Belongs to the binding-protein-dependent transport system permease family. CysTW subfamily.</text>
</comment>
<dbReference type="CDD" id="cd06261">
    <property type="entry name" value="TM_PBP2"/>
    <property type="match status" value="1"/>
</dbReference>
<name>A0A845SPW8_9GAMM</name>
<evidence type="ECO:0000313" key="12">
    <source>
        <dbReference type="Proteomes" id="UP000461443"/>
    </source>
</evidence>
<organism evidence="11 12">
    <name type="scientific">Acerihabitans arboris</name>
    <dbReference type="NCBI Taxonomy" id="2691583"/>
    <lineage>
        <taxon>Bacteria</taxon>
        <taxon>Pseudomonadati</taxon>
        <taxon>Pseudomonadota</taxon>
        <taxon>Gammaproteobacteria</taxon>
        <taxon>Enterobacterales</taxon>
        <taxon>Pectobacteriaceae</taxon>
        <taxon>Acerihabitans</taxon>
    </lineage>
</organism>
<evidence type="ECO:0000256" key="5">
    <source>
        <dbReference type="ARBA" id="ARBA00022519"/>
    </source>
</evidence>
<keyword evidence="3 9" id="KW-0813">Transport</keyword>
<feature type="transmembrane region" description="Helical" evidence="9">
    <location>
        <begin position="250"/>
        <end position="269"/>
    </location>
</feature>
<proteinExistence type="inferred from homology"/>
<dbReference type="GO" id="GO:0055085">
    <property type="term" value="P:transmembrane transport"/>
    <property type="evidence" value="ECO:0007669"/>
    <property type="project" value="InterPro"/>
</dbReference>
<evidence type="ECO:0000313" key="11">
    <source>
        <dbReference type="EMBL" id="NDL65187.1"/>
    </source>
</evidence>
<dbReference type="PROSITE" id="PS50928">
    <property type="entry name" value="ABC_TM1"/>
    <property type="match status" value="1"/>
</dbReference>
<dbReference type="GO" id="GO:0005886">
    <property type="term" value="C:plasma membrane"/>
    <property type="evidence" value="ECO:0007669"/>
    <property type="project" value="UniProtKB-SubCell"/>
</dbReference>
<comment type="caution">
    <text evidence="11">The sequence shown here is derived from an EMBL/GenBank/DDBJ whole genome shotgun (WGS) entry which is preliminary data.</text>
</comment>
<dbReference type="Gene3D" id="1.10.3720.10">
    <property type="entry name" value="MetI-like"/>
    <property type="match status" value="1"/>
</dbReference>
<evidence type="ECO:0000256" key="7">
    <source>
        <dbReference type="ARBA" id="ARBA00022989"/>
    </source>
</evidence>
<feature type="transmembrane region" description="Helical" evidence="9">
    <location>
        <begin position="105"/>
        <end position="129"/>
    </location>
</feature>
<keyword evidence="5" id="KW-0997">Cell inner membrane</keyword>
<dbReference type="PANTHER" id="PTHR42929:SF1">
    <property type="entry name" value="INNER MEMBRANE ABC TRANSPORTER PERMEASE PROTEIN YDCU-RELATED"/>
    <property type="match status" value="1"/>
</dbReference>
<dbReference type="AlphaFoldDB" id="A0A845SPW8"/>
<feature type="transmembrane region" description="Helical" evidence="9">
    <location>
        <begin position="187"/>
        <end position="209"/>
    </location>
</feature>
<dbReference type="Proteomes" id="UP000461443">
    <property type="component" value="Unassembled WGS sequence"/>
</dbReference>
<evidence type="ECO:0000256" key="6">
    <source>
        <dbReference type="ARBA" id="ARBA00022692"/>
    </source>
</evidence>
<evidence type="ECO:0000256" key="3">
    <source>
        <dbReference type="ARBA" id="ARBA00022448"/>
    </source>
</evidence>
<keyword evidence="4" id="KW-1003">Cell membrane</keyword>
<reference evidence="11 12" key="2">
    <citation type="submission" date="2020-02" db="EMBL/GenBank/DDBJ databases">
        <title>The new genus of Enterobacteriales.</title>
        <authorList>
            <person name="Kim I.S."/>
        </authorList>
    </citation>
    <scope>NUCLEOTIDE SEQUENCE [LARGE SCALE GENOMIC DNA]</scope>
    <source>
        <strain evidence="11 12">SAP-6</strain>
    </source>
</reference>
<evidence type="ECO:0000259" key="10">
    <source>
        <dbReference type="PROSITE" id="PS50928"/>
    </source>
</evidence>
<feature type="transmembrane region" description="Helical" evidence="9">
    <location>
        <begin position="149"/>
        <end position="166"/>
    </location>
</feature>
<gene>
    <name evidence="11" type="ORF">GRH90_20870</name>
</gene>
<dbReference type="EMBL" id="WUBS01000016">
    <property type="protein sequence ID" value="NDL65187.1"/>
    <property type="molecule type" value="Genomic_DNA"/>
</dbReference>
<evidence type="ECO:0000256" key="9">
    <source>
        <dbReference type="RuleBase" id="RU363032"/>
    </source>
</evidence>